<dbReference type="AlphaFoldDB" id="A0AA37BR33"/>
<dbReference type="Gene3D" id="3.40.190.10">
    <property type="entry name" value="Periplasmic binding protein-like II"/>
    <property type="match status" value="2"/>
</dbReference>
<dbReference type="EC" id="2.5.1.61" evidence="4"/>
<proteinExistence type="inferred from homology"/>
<dbReference type="InterPro" id="IPR022417">
    <property type="entry name" value="Porphobilin_deaminase_N"/>
</dbReference>
<evidence type="ECO:0000256" key="4">
    <source>
        <dbReference type="NCBIfam" id="TIGR00212"/>
    </source>
</evidence>
<evidence type="ECO:0000313" key="7">
    <source>
        <dbReference type="Proteomes" id="UP000632195"/>
    </source>
</evidence>
<dbReference type="GO" id="GO:0004418">
    <property type="term" value="F:hydroxymethylbilane synthase activity"/>
    <property type="evidence" value="ECO:0007669"/>
    <property type="project" value="UniProtKB-UniRule"/>
</dbReference>
<dbReference type="GO" id="GO:0006783">
    <property type="term" value="P:heme biosynthetic process"/>
    <property type="evidence" value="ECO:0007669"/>
    <property type="project" value="TreeGrafter"/>
</dbReference>
<reference evidence="6" key="2">
    <citation type="submission" date="2022-09" db="EMBL/GenBank/DDBJ databases">
        <authorList>
            <person name="Sun Q."/>
            <person name="Ohkuma M."/>
        </authorList>
    </citation>
    <scope>NUCLEOTIDE SEQUENCE</scope>
    <source>
        <strain evidence="6">JCM 13583</strain>
    </source>
</reference>
<dbReference type="PRINTS" id="PR00151">
    <property type="entry name" value="PORPHBDMNASE"/>
</dbReference>
<dbReference type="PIRSF" id="PIRSF001438">
    <property type="entry name" value="4pyrrol_synth_OHMeBilane_synth"/>
    <property type="match status" value="1"/>
</dbReference>
<dbReference type="PANTHER" id="PTHR11557">
    <property type="entry name" value="PORPHOBILINOGEN DEAMINASE"/>
    <property type="match status" value="1"/>
</dbReference>
<dbReference type="SUPFAM" id="SSF53850">
    <property type="entry name" value="Periplasmic binding protein-like II"/>
    <property type="match status" value="1"/>
</dbReference>
<feature type="domain" description="Porphobilinogen deaminase N-terminal" evidence="5">
    <location>
        <begin position="3"/>
        <end position="201"/>
    </location>
</feature>
<reference evidence="6" key="1">
    <citation type="journal article" date="2014" name="Int. J. Syst. Evol. Microbiol.">
        <title>Complete genome sequence of Corynebacterium casei LMG S-19264T (=DSM 44701T), isolated from a smear-ripened cheese.</title>
        <authorList>
            <consortium name="US DOE Joint Genome Institute (JGI-PGF)"/>
            <person name="Walter F."/>
            <person name="Albersmeier A."/>
            <person name="Kalinowski J."/>
            <person name="Ruckert C."/>
        </authorList>
    </citation>
    <scope>NUCLEOTIDE SEQUENCE</scope>
    <source>
        <strain evidence="6">JCM 13583</strain>
    </source>
</reference>
<dbReference type="InterPro" id="IPR036803">
    <property type="entry name" value="Porphobilinogen_deaminase_C_sf"/>
</dbReference>
<dbReference type="Proteomes" id="UP000632195">
    <property type="component" value="Unassembled WGS sequence"/>
</dbReference>
<keyword evidence="2" id="KW-0808">Transferase</keyword>
<dbReference type="PANTHER" id="PTHR11557:SF0">
    <property type="entry name" value="PORPHOBILINOGEN DEAMINASE"/>
    <property type="match status" value="1"/>
</dbReference>
<comment type="caution">
    <text evidence="6">The sequence shown here is derived from an EMBL/GenBank/DDBJ whole genome shotgun (WGS) entry which is preliminary data.</text>
</comment>
<dbReference type="EMBL" id="BMNY01000001">
    <property type="protein sequence ID" value="GGM72311.1"/>
    <property type="molecule type" value="Genomic_DNA"/>
</dbReference>
<evidence type="ECO:0000256" key="3">
    <source>
        <dbReference type="ARBA" id="ARBA00023244"/>
    </source>
</evidence>
<name>A0AA37BR33_9ARCH</name>
<dbReference type="GO" id="GO:0005737">
    <property type="term" value="C:cytoplasm"/>
    <property type="evidence" value="ECO:0007669"/>
    <property type="project" value="UniProtKB-UniRule"/>
</dbReference>
<sequence>MRVRVATRRSNLAMEQTREVLSVLEELGHQWEIVGLDSHGDVDRKTPLHKMSRTGIFVELLNHLVASGEADIAVHSAKDMPSSLEPGLVVCHTPPRGPWWDVMVTDSGIDGLGPGSRIGTSSIRRQKALSLWRPDLVAQDLRGNVDTRISRMRSGEVSGLILAEAGLQRLGIDAVRHRLPDSIFVPQPNQGIIAVVARAGSQISGELAPLSHSETMECFRFERQVSGRLRLGCSVPAGILVRPDGRRYTVEARFFSMHSSESVHFLEKFSDSGELEEISGAIAASIPPGYGYRVG</sequence>
<dbReference type="Pfam" id="PF01379">
    <property type="entry name" value="Porphobil_deam"/>
    <property type="match status" value="1"/>
</dbReference>
<organism evidence="6 7">
    <name type="scientific">Thermogymnomonas acidicola</name>
    <dbReference type="NCBI Taxonomy" id="399579"/>
    <lineage>
        <taxon>Archaea</taxon>
        <taxon>Methanobacteriati</taxon>
        <taxon>Thermoplasmatota</taxon>
        <taxon>Thermoplasmata</taxon>
        <taxon>Thermoplasmatales</taxon>
        <taxon>Thermogymnomonas</taxon>
    </lineage>
</organism>
<comment type="similarity">
    <text evidence="1">Belongs to the HMBS family.</text>
</comment>
<dbReference type="InterPro" id="IPR000860">
    <property type="entry name" value="HemC"/>
</dbReference>
<keyword evidence="7" id="KW-1185">Reference proteome</keyword>
<evidence type="ECO:0000313" key="6">
    <source>
        <dbReference type="EMBL" id="GGM72311.1"/>
    </source>
</evidence>
<evidence type="ECO:0000256" key="1">
    <source>
        <dbReference type="ARBA" id="ARBA00005638"/>
    </source>
</evidence>
<dbReference type="Gene3D" id="3.30.160.40">
    <property type="entry name" value="Porphobilinogen deaminase, C-terminal domain"/>
    <property type="match status" value="1"/>
</dbReference>
<protein>
    <recommendedName>
        <fullName evidence="4">Hydroxymethylbilane synthase</fullName>
        <ecNumber evidence="4">2.5.1.61</ecNumber>
    </recommendedName>
</protein>
<gene>
    <name evidence="6" type="ORF">GCM10007108_08120</name>
</gene>
<keyword evidence="3" id="KW-0627">Porphyrin biosynthesis</keyword>
<accession>A0AA37BR33</accession>
<dbReference type="SUPFAM" id="SSF54782">
    <property type="entry name" value="Porphobilinogen deaminase (hydroxymethylbilane synthase), C-terminal domain"/>
    <property type="match status" value="1"/>
</dbReference>
<dbReference type="RefSeq" id="WP_188680530.1">
    <property type="nucleotide sequence ID" value="NZ_BMNY01000001.1"/>
</dbReference>
<dbReference type="NCBIfam" id="TIGR00212">
    <property type="entry name" value="hemC"/>
    <property type="match status" value="1"/>
</dbReference>
<evidence type="ECO:0000256" key="2">
    <source>
        <dbReference type="ARBA" id="ARBA00022679"/>
    </source>
</evidence>
<evidence type="ECO:0000259" key="5">
    <source>
        <dbReference type="Pfam" id="PF01379"/>
    </source>
</evidence>